<comment type="similarity">
    <text evidence="1">Belongs to the LysR transcriptional regulatory family.</text>
</comment>
<keyword evidence="5" id="KW-0804">Transcription</keyword>
<dbReference type="RefSeq" id="WP_182575770.1">
    <property type="nucleotide sequence ID" value="NZ_JACJHY010000038.1"/>
</dbReference>
<accession>A0ABR6CFB9</accession>
<dbReference type="SUPFAM" id="SSF46785">
    <property type="entry name" value="Winged helix' DNA-binding domain"/>
    <property type="match status" value="1"/>
</dbReference>
<dbReference type="InterPro" id="IPR036390">
    <property type="entry name" value="WH_DNA-bd_sf"/>
</dbReference>
<evidence type="ECO:0000256" key="1">
    <source>
        <dbReference type="ARBA" id="ARBA00009437"/>
    </source>
</evidence>
<dbReference type="InterPro" id="IPR005119">
    <property type="entry name" value="LysR_subst-bd"/>
</dbReference>
<protein>
    <submittedName>
        <fullName evidence="7">LysR family nitrogen assimilation transcriptional regulator</fullName>
    </submittedName>
</protein>
<dbReference type="Gene3D" id="1.10.10.10">
    <property type="entry name" value="Winged helix-like DNA-binding domain superfamily/Winged helix DNA-binding domain"/>
    <property type="match status" value="1"/>
</dbReference>
<evidence type="ECO:0000259" key="6">
    <source>
        <dbReference type="PROSITE" id="PS50931"/>
    </source>
</evidence>
<comment type="caution">
    <text evidence="7">The sequence shown here is derived from an EMBL/GenBank/DDBJ whole genome shotgun (WGS) entry which is preliminary data.</text>
</comment>
<dbReference type="PROSITE" id="PS50931">
    <property type="entry name" value="HTH_LYSR"/>
    <property type="match status" value="1"/>
</dbReference>
<dbReference type="PRINTS" id="PR00039">
    <property type="entry name" value="HTHLYSR"/>
</dbReference>
<dbReference type="Gene3D" id="3.40.190.290">
    <property type="match status" value="1"/>
</dbReference>
<keyword evidence="2" id="KW-0805">Transcription regulation</keyword>
<evidence type="ECO:0000256" key="5">
    <source>
        <dbReference type="ARBA" id="ARBA00023163"/>
    </source>
</evidence>
<dbReference type="Pfam" id="PF00126">
    <property type="entry name" value="HTH_1"/>
    <property type="match status" value="1"/>
</dbReference>
<evidence type="ECO:0000313" key="7">
    <source>
        <dbReference type="EMBL" id="MBA9023702.1"/>
    </source>
</evidence>
<evidence type="ECO:0000256" key="4">
    <source>
        <dbReference type="ARBA" id="ARBA00023159"/>
    </source>
</evidence>
<sequence length="313" mass="33929">MDIRQLRYFVAIAEEGSMTAAGERLHIAQPSLSLHVRQLEESLGAKLVTRSAKGVVLTEQGQILLARARDILQMIERTEEDVRASYGNVTGSVAFGMPSSAALVMGVPLAETVRLAAPGVNLRIAEAMSGSILDWVTTGELDLAVLYDVAGIRQLSLRPMLTEIAHFFSAPDSWPLKSEPGVPVSLKEIARLDLFLPSRAHGLRKLIDSVARSNGVTISPVLEIDSLANIKALVSRASGYSILMPAAAHEALAAGNLVCSPICDPLIERKVYLARNPEKTMTRACDLVERNAISVVEDLLARDLWYGGKRIER</sequence>
<evidence type="ECO:0000256" key="2">
    <source>
        <dbReference type="ARBA" id="ARBA00023015"/>
    </source>
</evidence>
<dbReference type="PANTHER" id="PTHR30293:SF0">
    <property type="entry name" value="NITROGEN ASSIMILATION REGULATORY PROTEIN NAC"/>
    <property type="match status" value="1"/>
</dbReference>
<keyword evidence="4" id="KW-0010">Activator</keyword>
<dbReference type="PANTHER" id="PTHR30293">
    <property type="entry name" value="TRANSCRIPTIONAL REGULATORY PROTEIN NAC-RELATED"/>
    <property type="match status" value="1"/>
</dbReference>
<dbReference type="EMBL" id="JACJHZ010000038">
    <property type="protein sequence ID" value="MBA9023702.1"/>
    <property type="molecule type" value="Genomic_DNA"/>
</dbReference>
<keyword evidence="8" id="KW-1185">Reference proteome</keyword>
<name>A0ABR6CFB9_9HYPH</name>
<evidence type="ECO:0000313" key="8">
    <source>
        <dbReference type="Proteomes" id="UP000587524"/>
    </source>
</evidence>
<dbReference type="Pfam" id="PF03466">
    <property type="entry name" value="LysR_substrate"/>
    <property type="match status" value="1"/>
</dbReference>
<keyword evidence="3" id="KW-0238">DNA-binding</keyword>
<reference evidence="7 8" key="1">
    <citation type="submission" date="2020-08" db="EMBL/GenBank/DDBJ databases">
        <title>Genomic Encyclopedia of Type Strains, Phase IV (KMG-IV): sequencing the most valuable type-strain genomes for metagenomic binning, comparative biology and taxonomic classification.</title>
        <authorList>
            <person name="Goeker M."/>
        </authorList>
    </citation>
    <scope>NUCLEOTIDE SEQUENCE [LARGE SCALE GENOMIC DNA]</scope>
    <source>
        <strain evidence="7 8">DSM 17455</strain>
    </source>
</reference>
<organism evidence="7 8">
    <name type="scientific">Aminobacter ciceronei</name>
    <dbReference type="NCBI Taxonomy" id="150723"/>
    <lineage>
        <taxon>Bacteria</taxon>
        <taxon>Pseudomonadati</taxon>
        <taxon>Pseudomonadota</taxon>
        <taxon>Alphaproteobacteria</taxon>
        <taxon>Hyphomicrobiales</taxon>
        <taxon>Phyllobacteriaceae</taxon>
        <taxon>Aminobacter</taxon>
    </lineage>
</organism>
<proteinExistence type="inferred from homology"/>
<feature type="domain" description="HTH lysR-type" evidence="6">
    <location>
        <begin position="1"/>
        <end position="58"/>
    </location>
</feature>
<dbReference type="InterPro" id="IPR036388">
    <property type="entry name" value="WH-like_DNA-bd_sf"/>
</dbReference>
<dbReference type="InterPro" id="IPR000847">
    <property type="entry name" value="LysR_HTH_N"/>
</dbReference>
<gene>
    <name evidence="7" type="ORF">HNQ97_005730</name>
</gene>
<dbReference type="Proteomes" id="UP000587524">
    <property type="component" value="Unassembled WGS sequence"/>
</dbReference>
<dbReference type="SUPFAM" id="SSF53850">
    <property type="entry name" value="Periplasmic binding protein-like II"/>
    <property type="match status" value="1"/>
</dbReference>
<evidence type="ECO:0000256" key="3">
    <source>
        <dbReference type="ARBA" id="ARBA00023125"/>
    </source>
</evidence>